<dbReference type="EMBL" id="KN429430">
    <property type="protein sequence ID" value="KHG24635.1"/>
    <property type="molecule type" value="Genomic_DNA"/>
</dbReference>
<evidence type="ECO:0000313" key="4">
    <source>
        <dbReference type="EMBL" id="KHG24635.1"/>
    </source>
</evidence>
<organism evidence="1 5">
    <name type="scientific">Gossypium arboreum</name>
    <name type="common">Tree cotton</name>
    <name type="synonym">Gossypium nanking</name>
    <dbReference type="NCBI Taxonomy" id="29729"/>
    <lineage>
        <taxon>Eukaryota</taxon>
        <taxon>Viridiplantae</taxon>
        <taxon>Streptophyta</taxon>
        <taxon>Embryophyta</taxon>
        <taxon>Tracheophyta</taxon>
        <taxon>Spermatophyta</taxon>
        <taxon>Magnoliopsida</taxon>
        <taxon>eudicotyledons</taxon>
        <taxon>Gunneridae</taxon>
        <taxon>Pentapetalae</taxon>
        <taxon>rosids</taxon>
        <taxon>malvids</taxon>
        <taxon>Malvales</taxon>
        <taxon>Malvaceae</taxon>
        <taxon>Malvoideae</taxon>
        <taxon>Gossypium</taxon>
    </lineage>
</organism>
<dbReference type="EMBL" id="KN420051">
    <property type="protein sequence ID" value="KHG21906.1"/>
    <property type="molecule type" value="Genomic_DNA"/>
</dbReference>
<protein>
    <submittedName>
        <fullName evidence="1">Uncharacterized protein</fullName>
    </submittedName>
</protein>
<sequence length="11" mass="1294">MSSSKTNDMMY</sequence>
<reference evidence="1" key="1">
    <citation type="submission" date="2014-09" db="EMBL/GenBank/DDBJ databases">
        <title>G. arboreum L. cv. AKA8401 A2 genome assembly version 1.0.</title>
        <authorList>
            <person name="Mudge J."/>
            <person name="Ramaraj T."/>
            <person name="Lindquist I.E."/>
            <person name="Bharti A.K."/>
            <person name="Sundararajan A."/>
            <person name="Cameron C.T."/>
            <person name="Woodward J.E."/>
            <person name="May G.D."/>
            <person name="Brubaker C."/>
            <person name="Broadhvest J."/>
            <person name="Wilkins T.A."/>
        </authorList>
    </citation>
    <scope>NUCLEOTIDE SEQUENCE</scope>
</reference>
<dbReference type="Proteomes" id="UP000032142">
    <property type="component" value="Unassembled WGS sequence"/>
</dbReference>
<dbReference type="EMBL" id="KN414022">
    <property type="protein sequence ID" value="KHG19814.1"/>
    <property type="molecule type" value="Genomic_DNA"/>
</dbReference>
<evidence type="ECO:0000313" key="5">
    <source>
        <dbReference type="Proteomes" id="UP000032142"/>
    </source>
</evidence>
<keyword evidence="5" id="KW-1185">Reference proteome</keyword>
<reference evidence="5" key="2">
    <citation type="submission" date="2014-09" db="EMBL/GenBank/DDBJ databases">
        <authorList>
            <person name="Mudge J."/>
            <person name="Ramaraj T."/>
            <person name="Lindquist I.E."/>
            <person name="Bharti A.K."/>
            <person name="Sundararajan A."/>
            <person name="Cameron C.T."/>
            <person name="Woodward J.E."/>
            <person name="May G.D."/>
            <person name="Brubaker C."/>
            <person name="Broadhvest J."/>
            <person name="Wilkins T.A."/>
        </authorList>
    </citation>
    <scope>NUCLEOTIDE SEQUENCE</scope>
    <source>
        <strain evidence="5">cv. AKA8401</strain>
    </source>
</reference>
<gene>
    <name evidence="3" type="ORF">F383_01751</name>
    <name evidence="2" type="ORF">F383_25119</name>
    <name evidence="4" type="ORF">F383_31405</name>
    <name evidence="1" type="ORF">F383_38081</name>
</gene>
<name>A0A0B0MDY8_GOSAR</name>
<accession>A0A0B0MDY8</accession>
<evidence type="ECO:0000313" key="2">
    <source>
        <dbReference type="EMBL" id="KHG19814.1"/>
    </source>
</evidence>
<evidence type="ECO:0000313" key="1">
    <source>
        <dbReference type="EMBL" id="KHF99004.1"/>
    </source>
</evidence>
<evidence type="ECO:0000313" key="3">
    <source>
        <dbReference type="EMBL" id="KHG21906.1"/>
    </source>
</evidence>
<proteinExistence type="predicted"/>
<dbReference type="EMBL" id="JRRC01060768">
    <property type="protein sequence ID" value="KHF99004.1"/>
    <property type="molecule type" value="Genomic_DNA"/>
</dbReference>